<dbReference type="EMBL" id="CP002102">
    <property type="protein sequence ID" value="ADL00664.1"/>
    <property type="molecule type" value="Genomic_DNA"/>
</dbReference>
<evidence type="ECO:0008006" key="4">
    <source>
        <dbReference type="Google" id="ProtNLM"/>
    </source>
</evidence>
<feature type="region of interest" description="Disordered" evidence="1">
    <location>
        <begin position="73"/>
        <end position="124"/>
    </location>
</feature>
<dbReference type="AlphaFoldDB" id="D9QFV0"/>
<feature type="compositionally biased region" description="Basic and acidic residues" evidence="1">
    <location>
        <begin position="98"/>
        <end position="110"/>
    </location>
</feature>
<dbReference type="Proteomes" id="UP000002696">
    <property type="component" value="Chromosome"/>
</dbReference>
<accession>D9QFV0</accession>
<protein>
    <recommendedName>
        <fullName evidence="4">Helix-turn-helix domain-containing protein</fullName>
    </recommendedName>
</protein>
<evidence type="ECO:0000313" key="2">
    <source>
        <dbReference type="EMBL" id="ADL00664.1"/>
    </source>
</evidence>
<dbReference type="InParanoid" id="D9QFV0"/>
<evidence type="ECO:0000313" key="3">
    <source>
        <dbReference type="Proteomes" id="UP000002696"/>
    </source>
</evidence>
<organism evidence="2 3">
    <name type="scientific">Brevundimonas subvibrioides (strain ATCC 15264 / DSM 4735 / LMG 14903 / NBRC 16000 / CB 81)</name>
    <name type="common">Caulobacter subvibrioides</name>
    <dbReference type="NCBI Taxonomy" id="633149"/>
    <lineage>
        <taxon>Bacteria</taxon>
        <taxon>Pseudomonadati</taxon>
        <taxon>Pseudomonadota</taxon>
        <taxon>Alphaproteobacteria</taxon>
        <taxon>Caulobacterales</taxon>
        <taxon>Caulobacteraceae</taxon>
        <taxon>Brevundimonas</taxon>
    </lineage>
</organism>
<dbReference type="STRING" id="633149.Bresu_1352"/>
<keyword evidence="3" id="KW-1185">Reference proteome</keyword>
<reference evidence="3" key="1">
    <citation type="journal article" date="2011" name="J. Bacteriol.">
        <title>Genome sequences of eight morphologically diverse alphaproteobacteria.</title>
        <authorList>
            <consortium name="US DOE Joint Genome Institute"/>
            <person name="Brown P.J."/>
            <person name="Kysela D.T."/>
            <person name="Buechlein A."/>
            <person name="Hemmerich C."/>
            <person name="Brun Y.V."/>
        </authorList>
    </citation>
    <scope>NUCLEOTIDE SEQUENCE [LARGE SCALE GENOMIC DNA]</scope>
    <source>
        <strain evidence="3">ATCC 15264 / DSM 4735 / LMG 14903 / NBRC 16000 / CB 81</strain>
    </source>
</reference>
<gene>
    <name evidence="2" type="ordered locus">Bresu_1352</name>
</gene>
<name>D9QFV0_BRESC</name>
<dbReference type="OrthoDB" id="8482125at2"/>
<sequence>MTASPTAGDPRRIPEAWPLMLSRDQLCAYIGVCESTLIRICPVRPRDLGANVVRYDRRQIDAWVEGLPPRLMTPRTAALPSETQPSQDEAAPDPAQDQEDRAAAALERARARASGGRSQWRRTG</sequence>
<dbReference type="KEGG" id="bsb:Bresu_1352"/>
<evidence type="ECO:0000256" key="1">
    <source>
        <dbReference type="SAM" id="MobiDB-lite"/>
    </source>
</evidence>
<proteinExistence type="predicted"/>
<feature type="compositionally biased region" description="Low complexity" evidence="1">
    <location>
        <begin position="84"/>
        <end position="95"/>
    </location>
</feature>
<dbReference type="HOGENOM" id="CLU_1999579_0_0_5"/>
<dbReference type="RefSeq" id="WP_013268767.1">
    <property type="nucleotide sequence ID" value="NC_014375.1"/>
</dbReference>
<dbReference type="BioCyc" id="BSUB633149:G1GM8-1347-MONOMER"/>